<sequence>MAVPFTVEFSGGLEILFGGERVMKLSLASPRDDDNLTIADLVKHLCDEKMTDSRRDMFVIEGYNVRPGILVLINDADWELEGEADFRAVG</sequence>
<evidence type="ECO:0000313" key="8">
    <source>
        <dbReference type="Proteomes" id="UP001498771"/>
    </source>
</evidence>
<dbReference type="Proteomes" id="UP001498771">
    <property type="component" value="Unassembled WGS sequence"/>
</dbReference>
<evidence type="ECO:0000256" key="5">
    <source>
        <dbReference type="HAMAP-Rule" id="MF_03048"/>
    </source>
</evidence>
<dbReference type="HAMAP" id="MF_03048">
    <property type="entry name" value="Urm1"/>
    <property type="match status" value="1"/>
</dbReference>
<comment type="PTM">
    <text evidence="5">C-terminal thiocarboxylation occurs in 2 steps, it is first acyl-adenylated (-COAMP) via the hesA/moeB/thiF part of UBA4, then thiocarboxylated (-COSH) via the rhodanese domain of UBA4.</text>
</comment>
<evidence type="ECO:0000256" key="3">
    <source>
        <dbReference type="ARBA" id="ARBA00022694"/>
    </source>
</evidence>
<dbReference type="RefSeq" id="XP_064766858.1">
    <property type="nucleotide sequence ID" value="XM_064914252.1"/>
</dbReference>
<dbReference type="InterPro" id="IPR015221">
    <property type="entry name" value="Urm1"/>
</dbReference>
<gene>
    <name evidence="5" type="primary">URM1</name>
    <name evidence="7" type="ORF">BZA70DRAFT_290903</name>
</gene>
<evidence type="ECO:0000256" key="4">
    <source>
        <dbReference type="ARBA" id="ARBA00022786"/>
    </source>
</evidence>
<keyword evidence="2 5" id="KW-1017">Isopeptide bond</keyword>
<protein>
    <recommendedName>
        <fullName evidence="5 6">Ubiquitin-related modifier 1</fullName>
    </recommendedName>
</protein>
<dbReference type="InterPro" id="IPR012675">
    <property type="entry name" value="Beta-grasp_dom_sf"/>
</dbReference>
<proteinExistence type="inferred from homology"/>
<accession>A0ABR1F1Z2</accession>
<feature type="cross-link" description="Glycyl lysine isopeptide (Gly-Lys) (interchain with K-? in acceptor proteins)" evidence="5">
    <location>
        <position position="82"/>
    </location>
</feature>
<comment type="caution">
    <text evidence="7">The sequence shown here is derived from an EMBL/GenBank/DDBJ whole genome shotgun (WGS) entry which is preliminary data.</text>
</comment>
<keyword evidence="8" id="KW-1185">Reference proteome</keyword>
<evidence type="ECO:0000256" key="2">
    <source>
        <dbReference type="ARBA" id="ARBA00022499"/>
    </source>
</evidence>
<keyword evidence="1 5" id="KW-0963">Cytoplasm</keyword>
<dbReference type="SUPFAM" id="SSF54285">
    <property type="entry name" value="MoaD/ThiS"/>
    <property type="match status" value="1"/>
</dbReference>
<evidence type="ECO:0000256" key="1">
    <source>
        <dbReference type="ARBA" id="ARBA00022490"/>
    </source>
</evidence>
<dbReference type="Pfam" id="PF09138">
    <property type="entry name" value="Urm1"/>
    <property type="match status" value="1"/>
</dbReference>
<reference evidence="7 8" key="1">
    <citation type="submission" date="2024-03" db="EMBL/GenBank/DDBJ databases">
        <title>Genome-scale model development and genomic sequencing of the oleaginous clade Lipomyces.</title>
        <authorList>
            <consortium name="Lawrence Berkeley National Laboratory"/>
            <person name="Czajka J.J."/>
            <person name="Han Y."/>
            <person name="Kim J."/>
            <person name="Mondo S.J."/>
            <person name="Hofstad B.A."/>
            <person name="Robles A."/>
            <person name="Haridas S."/>
            <person name="Riley R."/>
            <person name="LaButti K."/>
            <person name="Pangilinan J."/>
            <person name="Andreopoulos W."/>
            <person name="Lipzen A."/>
            <person name="Yan J."/>
            <person name="Wang M."/>
            <person name="Ng V."/>
            <person name="Grigoriev I.V."/>
            <person name="Spatafora J.W."/>
            <person name="Magnuson J.K."/>
            <person name="Baker S.E."/>
            <person name="Pomraning K.R."/>
        </authorList>
    </citation>
    <scope>NUCLEOTIDE SEQUENCE [LARGE SCALE GENOMIC DNA]</scope>
    <source>
        <strain evidence="7 8">Phaff 52-87</strain>
    </source>
</reference>
<comment type="pathway">
    <text evidence="5 6">tRNA modification; 5-methoxycarbonylmethyl-2-thiouridine-tRNA biosynthesis.</text>
</comment>
<dbReference type="EMBL" id="JBBJBU010000010">
    <property type="protein sequence ID" value="KAK7203825.1"/>
    <property type="molecule type" value="Genomic_DNA"/>
</dbReference>
<organism evidence="7 8">
    <name type="scientific">Myxozyma melibiosi</name>
    <dbReference type="NCBI Taxonomy" id="54550"/>
    <lineage>
        <taxon>Eukaryota</taxon>
        <taxon>Fungi</taxon>
        <taxon>Dikarya</taxon>
        <taxon>Ascomycota</taxon>
        <taxon>Saccharomycotina</taxon>
        <taxon>Lipomycetes</taxon>
        <taxon>Lipomycetales</taxon>
        <taxon>Lipomycetaceae</taxon>
        <taxon>Myxozyma</taxon>
    </lineage>
</organism>
<keyword evidence="3 5" id="KW-0819">tRNA processing</keyword>
<dbReference type="PANTHER" id="PTHR14986">
    <property type="entry name" value="RURM1 PROTEIN"/>
    <property type="match status" value="1"/>
</dbReference>
<evidence type="ECO:0000313" key="7">
    <source>
        <dbReference type="EMBL" id="KAK7203825.1"/>
    </source>
</evidence>
<keyword evidence="4 5" id="KW-0833">Ubl conjugation pathway</keyword>
<feature type="modified residue" description="1-thioglycine" evidence="5">
    <location>
        <position position="82"/>
    </location>
</feature>
<dbReference type="InterPro" id="IPR016155">
    <property type="entry name" value="Mopterin_synth/thiamin_S_b"/>
</dbReference>
<evidence type="ECO:0000256" key="6">
    <source>
        <dbReference type="RuleBase" id="RU361182"/>
    </source>
</evidence>
<comment type="function">
    <text evidence="5">Acts as a sulfur carrier required for 2-thiolation of mcm(5)S(2)U at tRNA wobble positions of cytosolic tRNA(Lys), tRNA(Glu) and tRNA(Gln). Serves as sulfur donor in tRNA 2-thiolation reaction by being thiocarboxylated (-COSH) at its C-terminus by the MOCS3 homolog UBA4. The sulfur is then transferred to tRNA to form 2-thiolation of mcm(5)S(2)U. Prior mcm(5) tRNA modification by the elongator complex is required for 2-thiolation. Also acts as a ubiquitin-like protein (UBL) that is covalently conjugated via an isopeptide bond to lysine residues of target proteins such as AHP1. The thiocarboxylated form serves as substrate for conjugation and oxidative stress specifically induces the formation of UBL-protein conjugates.</text>
</comment>
<name>A0ABR1F1Z2_9ASCO</name>
<dbReference type="GeneID" id="90039764"/>
<comment type="similarity">
    <text evidence="5 6">Belongs to the URM1 family.</text>
</comment>
<dbReference type="Gene3D" id="3.10.20.30">
    <property type="match status" value="1"/>
</dbReference>
<comment type="subcellular location">
    <subcellularLocation>
        <location evidence="5 6">Cytoplasm</location>
    </subcellularLocation>
</comment>